<comment type="caution">
    <text evidence="4">The sequence shown here is derived from an EMBL/GenBank/DDBJ whole genome shotgun (WGS) entry which is preliminary data.</text>
</comment>
<dbReference type="GO" id="GO:0005634">
    <property type="term" value="C:nucleus"/>
    <property type="evidence" value="ECO:0007669"/>
    <property type="project" value="UniProtKB-UniRule"/>
</dbReference>
<keyword evidence="5" id="KW-1185">Reference proteome</keyword>
<keyword evidence="1" id="KW-0539">Nucleus</keyword>
<gene>
    <name evidence="4" type="ORF">D9758_016472</name>
</gene>
<dbReference type="OrthoDB" id="667577at2759"/>
<dbReference type="CDD" id="cd00084">
    <property type="entry name" value="HMG-box_SF"/>
    <property type="match status" value="1"/>
</dbReference>
<protein>
    <recommendedName>
        <fullName evidence="3">HMG box domain-containing protein</fullName>
    </recommendedName>
</protein>
<dbReference type="GO" id="GO:0003677">
    <property type="term" value="F:DNA binding"/>
    <property type="evidence" value="ECO:0007669"/>
    <property type="project" value="UniProtKB-UniRule"/>
</dbReference>
<dbReference type="InterPro" id="IPR009071">
    <property type="entry name" value="HMG_box_dom"/>
</dbReference>
<feature type="compositionally biased region" description="Basic and acidic residues" evidence="2">
    <location>
        <begin position="8"/>
        <end position="22"/>
    </location>
</feature>
<accession>A0A8H5FP85</accession>
<evidence type="ECO:0000256" key="1">
    <source>
        <dbReference type="PROSITE-ProRule" id="PRU00267"/>
    </source>
</evidence>
<dbReference type="InterPro" id="IPR036910">
    <property type="entry name" value="HMG_box_dom_sf"/>
</dbReference>
<evidence type="ECO:0000259" key="3">
    <source>
        <dbReference type="PROSITE" id="PS50118"/>
    </source>
</evidence>
<organism evidence="4 5">
    <name type="scientific">Tetrapyrgos nigripes</name>
    <dbReference type="NCBI Taxonomy" id="182062"/>
    <lineage>
        <taxon>Eukaryota</taxon>
        <taxon>Fungi</taxon>
        <taxon>Dikarya</taxon>
        <taxon>Basidiomycota</taxon>
        <taxon>Agaricomycotina</taxon>
        <taxon>Agaricomycetes</taxon>
        <taxon>Agaricomycetidae</taxon>
        <taxon>Agaricales</taxon>
        <taxon>Marasmiineae</taxon>
        <taxon>Marasmiaceae</taxon>
        <taxon>Tetrapyrgos</taxon>
    </lineage>
</organism>
<dbReference type="Gene3D" id="1.10.30.10">
    <property type="entry name" value="High mobility group box domain"/>
    <property type="match status" value="1"/>
</dbReference>
<feature type="DNA-binding region" description="HMG box" evidence="1">
    <location>
        <begin position="19"/>
        <end position="59"/>
    </location>
</feature>
<evidence type="ECO:0000256" key="2">
    <source>
        <dbReference type="SAM" id="MobiDB-lite"/>
    </source>
</evidence>
<feature type="region of interest" description="Disordered" evidence="2">
    <location>
        <begin position="1"/>
        <end position="24"/>
    </location>
</feature>
<dbReference type="PROSITE" id="PS50118">
    <property type="entry name" value="HMG_BOX_2"/>
    <property type="match status" value="1"/>
</dbReference>
<proteinExistence type="predicted"/>
<dbReference type="SUPFAM" id="SSF47095">
    <property type="entry name" value="HMG-box"/>
    <property type="match status" value="1"/>
</dbReference>
<name>A0A8H5FP85_9AGAR</name>
<sequence>MPKSSSKTTKDKPAGEKKEKRPPSAYNLYIKNNSAKWKEENPGKKQSEMMKEMAVLWKDAAHIADISSLFQLPECFISYSVLLLCIMDIHWGSLLRALALPCMSLRFR</sequence>
<evidence type="ECO:0000313" key="4">
    <source>
        <dbReference type="EMBL" id="KAF5344530.1"/>
    </source>
</evidence>
<dbReference type="Proteomes" id="UP000559256">
    <property type="component" value="Unassembled WGS sequence"/>
</dbReference>
<feature type="domain" description="HMG box" evidence="3">
    <location>
        <begin position="19"/>
        <end position="59"/>
    </location>
</feature>
<reference evidence="4 5" key="1">
    <citation type="journal article" date="2020" name="ISME J.">
        <title>Uncovering the hidden diversity of litter-decomposition mechanisms in mushroom-forming fungi.</title>
        <authorList>
            <person name="Floudas D."/>
            <person name="Bentzer J."/>
            <person name="Ahren D."/>
            <person name="Johansson T."/>
            <person name="Persson P."/>
            <person name="Tunlid A."/>
        </authorList>
    </citation>
    <scope>NUCLEOTIDE SEQUENCE [LARGE SCALE GENOMIC DNA]</scope>
    <source>
        <strain evidence="4 5">CBS 291.85</strain>
    </source>
</reference>
<evidence type="ECO:0000313" key="5">
    <source>
        <dbReference type="Proteomes" id="UP000559256"/>
    </source>
</evidence>
<dbReference type="EMBL" id="JAACJM010000123">
    <property type="protein sequence ID" value="KAF5344530.1"/>
    <property type="molecule type" value="Genomic_DNA"/>
</dbReference>
<dbReference type="Pfam" id="PF00505">
    <property type="entry name" value="HMG_box"/>
    <property type="match status" value="1"/>
</dbReference>
<dbReference type="AlphaFoldDB" id="A0A8H5FP85"/>
<keyword evidence="1" id="KW-0238">DNA-binding</keyword>